<dbReference type="CDD" id="cd01647">
    <property type="entry name" value="RT_LTR"/>
    <property type="match status" value="1"/>
</dbReference>
<dbReference type="Gene3D" id="3.30.70.270">
    <property type="match status" value="1"/>
</dbReference>
<dbReference type="InterPro" id="IPR000477">
    <property type="entry name" value="RT_dom"/>
</dbReference>
<dbReference type="InterPro" id="IPR036397">
    <property type="entry name" value="RNaseH_sf"/>
</dbReference>
<dbReference type="InterPro" id="IPR043128">
    <property type="entry name" value="Rev_trsase/Diguanyl_cyclase"/>
</dbReference>
<evidence type="ECO:0000313" key="4">
    <source>
        <dbReference type="Proteomes" id="UP000701853"/>
    </source>
</evidence>
<dbReference type="Proteomes" id="UP000701853">
    <property type="component" value="Chromosome 3"/>
</dbReference>
<protein>
    <recommendedName>
        <fullName evidence="5">Reverse transcriptase domain-containing protein</fullName>
    </recommendedName>
</protein>
<dbReference type="EMBL" id="JAHUZN010000003">
    <property type="protein sequence ID" value="KAG8498625.1"/>
    <property type="molecule type" value="Genomic_DNA"/>
</dbReference>
<evidence type="ECO:0000259" key="1">
    <source>
        <dbReference type="Pfam" id="PF00078"/>
    </source>
</evidence>
<dbReference type="PANTHER" id="PTHR24559">
    <property type="entry name" value="TRANSPOSON TY3-I GAG-POL POLYPROTEIN"/>
    <property type="match status" value="1"/>
</dbReference>
<dbReference type="OrthoDB" id="996762at2759"/>
<dbReference type="Gene3D" id="3.10.10.10">
    <property type="entry name" value="HIV Type 1 Reverse Transcriptase, subunit A, domain 1"/>
    <property type="match status" value="1"/>
</dbReference>
<proteinExistence type="predicted"/>
<organism evidence="3 4">
    <name type="scientific">Gossypium anomalum</name>
    <dbReference type="NCBI Taxonomy" id="47600"/>
    <lineage>
        <taxon>Eukaryota</taxon>
        <taxon>Viridiplantae</taxon>
        <taxon>Streptophyta</taxon>
        <taxon>Embryophyta</taxon>
        <taxon>Tracheophyta</taxon>
        <taxon>Spermatophyta</taxon>
        <taxon>Magnoliopsida</taxon>
        <taxon>eudicotyledons</taxon>
        <taxon>Gunneridae</taxon>
        <taxon>Pentapetalae</taxon>
        <taxon>rosids</taxon>
        <taxon>malvids</taxon>
        <taxon>Malvales</taxon>
        <taxon>Malvaceae</taxon>
        <taxon>Malvoideae</taxon>
        <taxon>Gossypium</taxon>
    </lineage>
</organism>
<feature type="domain" description="Reverse transcriptase" evidence="1">
    <location>
        <begin position="2"/>
        <end position="104"/>
    </location>
</feature>
<dbReference type="InterPro" id="IPR053134">
    <property type="entry name" value="RNA-dir_DNA_polymerase"/>
</dbReference>
<evidence type="ECO:0000259" key="2">
    <source>
        <dbReference type="Pfam" id="PF24626"/>
    </source>
</evidence>
<dbReference type="GO" id="GO:0003676">
    <property type="term" value="F:nucleic acid binding"/>
    <property type="evidence" value="ECO:0007669"/>
    <property type="project" value="InterPro"/>
</dbReference>
<dbReference type="InterPro" id="IPR012337">
    <property type="entry name" value="RNaseH-like_sf"/>
</dbReference>
<comment type="caution">
    <text evidence="3">The sequence shown here is derived from an EMBL/GenBank/DDBJ whole genome shotgun (WGS) entry which is preliminary data.</text>
</comment>
<dbReference type="PANTHER" id="PTHR24559:SF444">
    <property type="entry name" value="REVERSE TRANSCRIPTASE DOMAIN-CONTAINING PROTEIN"/>
    <property type="match status" value="1"/>
</dbReference>
<reference evidence="3 4" key="1">
    <citation type="journal article" date="2021" name="bioRxiv">
        <title>The Gossypium anomalum genome as a resource for cotton improvement and evolutionary analysis of hybrid incompatibility.</title>
        <authorList>
            <person name="Grover C.E."/>
            <person name="Yuan D."/>
            <person name="Arick M.A."/>
            <person name="Miller E.R."/>
            <person name="Hu G."/>
            <person name="Peterson D.G."/>
            <person name="Wendel J.F."/>
            <person name="Udall J.A."/>
        </authorList>
    </citation>
    <scope>NUCLEOTIDE SEQUENCE [LARGE SCALE GENOMIC DNA]</scope>
    <source>
        <strain evidence="3">JFW-Udall</strain>
        <tissue evidence="3">Leaf</tissue>
    </source>
</reference>
<dbReference type="Gene3D" id="3.30.420.10">
    <property type="entry name" value="Ribonuclease H-like superfamily/Ribonuclease H"/>
    <property type="match status" value="1"/>
</dbReference>
<dbReference type="AlphaFoldDB" id="A0A8J5ZM58"/>
<keyword evidence="4" id="KW-1185">Reference proteome</keyword>
<evidence type="ECO:0008006" key="5">
    <source>
        <dbReference type="Google" id="ProtNLM"/>
    </source>
</evidence>
<dbReference type="SUPFAM" id="SSF56672">
    <property type="entry name" value="DNA/RNA polymerases"/>
    <property type="match status" value="1"/>
</dbReference>
<evidence type="ECO:0000313" key="3">
    <source>
        <dbReference type="EMBL" id="KAG8498625.1"/>
    </source>
</evidence>
<gene>
    <name evidence="3" type="ORF">CXB51_004817</name>
</gene>
<dbReference type="Pfam" id="PF00078">
    <property type="entry name" value="RVT_1"/>
    <property type="match status" value="1"/>
</dbReference>
<feature type="domain" description="Tf2-1-like SH3-like" evidence="2">
    <location>
        <begin position="305"/>
        <end position="369"/>
    </location>
</feature>
<dbReference type="InterPro" id="IPR056924">
    <property type="entry name" value="SH3_Tf2-1"/>
</dbReference>
<dbReference type="Pfam" id="PF24626">
    <property type="entry name" value="SH3_Tf2-1"/>
    <property type="match status" value="1"/>
</dbReference>
<name>A0A8J5ZM58_9ROSI</name>
<accession>A0A8J5ZM58</accession>
<sequence length="386" mass="45449">MRLYIDHRQLNKVTIKNKYPLPRIDDLFDQVKDAIVFSKTDIRSGYYQLRVKDSDVPKTTFRTKYGHYEFLVMPFALTNAPAIFMDLMNRIFRPYLDRFFVEKINVMVDALSRKSFFVLRAMNTRLSLSDDGLILVELLAKPTFLQQICEARKCDSEMLAKRVTPISEKERYHLGYCRSFDEVCTFISIDGQSKRVTQILEDMLRCCVLEFEGNWEKYLPLVEFAYNNSFQLSIKMEPYVALYGCKCQTLLYWIELSEKKIHGVDLIRETKEKVKVIQDNLKGASDSQKSYADIKRKEIEFQVSDRVFLKVLAWKKVLRLGCKGKQSPRFIGLYEITERIRPVVYQLALPLELEKIHNVFHISMLRRYRSDPSHVISLMDARFSLI</sequence>
<dbReference type="SUPFAM" id="SSF53098">
    <property type="entry name" value="Ribonuclease H-like"/>
    <property type="match status" value="1"/>
</dbReference>
<dbReference type="InterPro" id="IPR043502">
    <property type="entry name" value="DNA/RNA_pol_sf"/>
</dbReference>